<evidence type="ECO:0000313" key="3">
    <source>
        <dbReference type="Proteomes" id="UP000000486"/>
    </source>
</evidence>
<sequence length="201" mass="22965">MVNLNTKRDHKNIEKRMSLSMSTNIFIQLPDSISTERTILRKTSIADATTLFDIWSDDEVAQFMNIEKFSTILQAEEMIQAIENEPTACRYTIFTTEDSLHAIGSLGINDINKTNQTIEIGYELAKSHWRQGFMFEILTTFLTTVKPYLPYKMITAKVLPENTASTKLLKKLGFELITTGQELDLHSGKICEISNYQMLLN</sequence>
<dbReference type="HOGENOM" id="CLU_013985_3_6_9"/>
<evidence type="ECO:0000259" key="1">
    <source>
        <dbReference type="PROSITE" id="PS51186"/>
    </source>
</evidence>
<evidence type="ECO:0000313" key="2">
    <source>
        <dbReference type="EMBL" id="AEH93564.1"/>
    </source>
</evidence>
<gene>
    <name evidence="2" type="primary">rimJ</name>
    <name evidence="2" type="ordered locus">LMM7_2559</name>
</gene>
<dbReference type="Proteomes" id="UP000000486">
    <property type="component" value="Chromosome"/>
</dbReference>
<dbReference type="Pfam" id="PF13302">
    <property type="entry name" value="Acetyltransf_3"/>
    <property type="match status" value="1"/>
</dbReference>
<proteinExistence type="predicted"/>
<dbReference type="PANTHER" id="PTHR43792">
    <property type="entry name" value="GNAT FAMILY, PUTATIVE (AFU_ORTHOLOGUE AFUA_3G00765)-RELATED-RELATED"/>
    <property type="match status" value="1"/>
</dbReference>
<protein>
    <submittedName>
        <fullName evidence="2">Putative acetyltransferases putative ribosomal-protein-alanine N-acetyltransferase</fullName>
    </submittedName>
</protein>
<dbReference type="PATRIC" id="fig|1030009.3.peg.2549"/>
<dbReference type="InterPro" id="IPR000182">
    <property type="entry name" value="GNAT_dom"/>
</dbReference>
<dbReference type="InterPro" id="IPR051531">
    <property type="entry name" value="N-acetyltransferase"/>
</dbReference>
<keyword evidence="2" id="KW-0808">Transferase</keyword>
<dbReference type="SUPFAM" id="SSF55729">
    <property type="entry name" value="Acyl-CoA N-acyltransferases (Nat)"/>
    <property type="match status" value="1"/>
</dbReference>
<name>A0A0E0UZ08_LISMM</name>
<feature type="domain" description="N-acetyltransferase" evidence="1">
    <location>
        <begin position="50"/>
        <end position="201"/>
    </location>
</feature>
<dbReference type="Gene3D" id="3.40.630.30">
    <property type="match status" value="1"/>
</dbReference>
<accession>A0A0E0UZ08</accession>
<organism evidence="2 3">
    <name type="scientific">Listeria monocytogenes serotype 4a (strain M7)</name>
    <dbReference type="NCBI Taxonomy" id="1030009"/>
    <lineage>
        <taxon>Bacteria</taxon>
        <taxon>Bacillati</taxon>
        <taxon>Bacillota</taxon>
        <taxon>Bacilli</taxon>
        <taxon>Bacillales</taxon>
        <taxon>Listeriaceae</taxon>
        <taxon>Listeria</taxon>
    </lineage>
</organism>
<dbReference type="EMBL" id="CP002816">
    <property type="protein sequence ID" value="AEH93564.1"/>
    <property type="molecule type" value="Genomic_DNA"/>
</dbReference>
<reference evidence="2 3" key="1">
    <citation type="journal article" date="2011" name="J. Bacteriol.">
        <title>Genome sequence of the nonpathogenic Listeria monocytogenes serovar 4a strain M7.</title>
        <authorList>
            <person name="Chen J."/>
            <person name="Xia Y."/>
            <person name="Cheng C."/>
            <person name="Fang C."/>
            <person name="Shan Y."/>
            <person name="Jin G."/>
            <person name="Fang W."/>
        </authorList>
    </citation>
    <scope>NUCLEOTIDE SEQUENCE [LARGE SCALE GENOMIC DNA]</scope>
    <source>
        <strain evidence="2 3">M7</strain>
    </source>
</reference>
<dbReference type="PANTHER" id="PTHR43792:SF1">
    <property type="entry name" value="N-ACETYLTRANSFERASE DOMAIN-CONTAINING PROTEIN"/>
    <property type="match status" value="1"/>
</dbReference>
<dbReference type="AlphaFoldDB" id="A0A0E0UZ08"/>
<dbReference type="InterPro" id="IPR016181">
    <property type="entry name" value="Acyl_CoA_acyltransferase"/>
</dbReference>
<dbReference type="KEGG" id="lmq:LMM7_2559"/>
<dbReference type="GO" id="GO:0016747">
    <property type="term" value="F:acyltransferase activity, transferring groups other than amino-acyl groups"/>
    <property type="evidence" value="ECO:0007669"/>
    <property type="project" value="InterPro"/>
</dbReference>
<dbReference type="PROSITE" id="PS51186">
    <property type="entry name" value="GNAT"/>
    <property type="match status" value="1"/>
</dbReference>